<name>A0ABY6DTA4_9NEIS</name>
<organism evidence="3 4">
    <name type="scientific">Chitiniphilus purpureus</name>
    <dbReference type="NCBI Taxonomy" id="2981137"/>
    <lineage>
        <taxon>Bacteria</taxon>
        <taxon>Pseudomonadati</taxon>
        <taxon>Pseudomonadota</taxon>
        <taxon>Betaproteobacteria</taxon>
        <taxon>Neisseriales</taxon>
        <taxon>Chitinibacteraceae</taxon>
        <taxon>Chitiniphilus</taxon>
    </lineage>
</organism>
<dbReference type="PANTHER" id="PTHR36153:SF1">
    <property type="entry name" value="TYPE VI SECRETION SYSTEM COMPONENT TSSM1"/>
    <property type="match status" value="1"/>
</dbReference>
<dbReference type="InterPro" id="IPR025743">
    <property type="entry name" value="TssM1_N"/>
</dbReference>
<dbReference type="Pfam" id="PF14331">
    <property type="entry name" value="IcmF-related_N"/>
    <property type="match status" value="1"/>
</dbReference>
<evidence type="ECO:0000259" key="2">
    <source>
        <dbReference type="Pfam" id="PF14331"/>
    </source>
</evidence>
<feature type="transmembrane region" description="Helical" evidence="1">
    <location>
        <begin position="378"/>
        <end position="399"/>
    </location>
</feature>
<gene>
    <name evidence="3" type="ORF">N8I74_09660</name>
</gene>
<proteinExistence type="predicted"/>
<dbReference type="EMBL" id="CP106753">
    <property type="protein sequence ID" value="UXY17252.1"/>
    <property type="molecule type" value="Genomic_DNA"/>
</dbReference>
<feature type="transmembrane region" description="Helical" evidence="1">
    <location>
        <begin position="6"/>
        <end position="24"/>
    </location>
</feature>
<dbReference type="PANTHER" id="PTHR36153">
    <property type="entry name" value="INNER MEMBRANE PROTEIN-RELATED"/>
    <property type="match status" value="1"/>
</dbReference>
<keyword evidence="1" id="KW-0472">Membrane</keyword>
<dbReference type="RefSeq" id="WP_263126683.1">
    <property type="nucleotide sequence ID" value="NZ_CP106753.1"/>
</dbReference>
<keyword evidence="4" id="KW-1185">Reference proteome</keyword>
<dbReference type="Proteomes" id="UP001061302">
    <property type="component" value="Chromosome"/>
</dbReference>
<dbReference type="InterPro" id="IPR027417">
    <property type="entry name" value="P-loop_NTPase"/>
</dbReference>
<keyword evidence="1" id="KW-0812">Transmembrane</keyword>
<protein>
    <submittedName>
        <fullName evidence="3">Type VI secretion system protein</fullName>
    </submittedName>
</protein>
<keyword evidence="1" id="KW-1133">Transmembrane helix</keyword>
<evidence type="ECO:0000313" key="3">
    <source>
        <dbReference type="EMBL" id="UXY17252.1"/>
    </source>
</evidence>
<sequence>MTHVFIGILIAALLVGLLAVWLIWRARRPVPITMAPAQAPHLHRPLRERAAGWLTVFYYLITRREWRYDRPWVLLVGEAGAGKSSLIASCSMRIRREPQPREARLAARGTEWHFFNQGVLIDPRGDWACATPGSTEAHAWQAMLGELSDLRPERALDSLVLAISARTLLERGQEARDQLADRLYHQLYTIQSRLEFALPVYVVITQCDHVAGFAAYWRALSRRSDDASRDPAQMFGWSAPGTAESRTGQEWADEAFDMLHERLKALQLDTAADCDEIDDADRFFLFPRHFQGLRAPVARCLTLVFRSAPLYAGFFFRGLYFTGSIEADGAPALPGDRREDVDFVDDVIEHKVLAEPLLARRTRTGIWSRSRLIRRAQFAGCALIAALLLGLAFSGAMLYRQAGELRASLDLIEAAQADPGGACGTTRDTVYRLIERLAGIRAHLYSPFIPVSWFDTRVRDGSAEVIAEKAFKRVILPSMACQLNHRMTRTLQDLNHPPQPVAHPAYVAQRRRLFDDLRAITELERNIKRFTLIANDNRRDSRELVLREFAALAHYLYGKPLPAAVAREHGAYSNGLIAIVDETPLAIPQALRAELTRHLQYEAERLGTQLAQEVGQGRALLTQLQRDEGDVLAATQHFTWWLAWVRGEWLRGSQQDPCAVIRRQLVRDLDTLIALDQRYVPLLGSQERFGEAACSQPAMRQLVALQLPAYGPVFTPTRPDAGTLADGKAYVLNPALLPELDGLTALAALDFMQISPTPPFQCRPAMTGWRPEQLAAIARHARDYQAFARKQGLAPQPGLAGRPLYDRLARRQLQHAFDATMTQAQHPAPAEPMLTRVSLQTLADADQRLAAESADFSRSVDPLLTALRLYRQLGFADSATRVTQCARDHASDTLATLDTLAEASRLYDPSNDAADASLFTLGTTPVVKDYLSRQVARAGVLAGYATPYVVFLQNAEVIDEAHADNGRTAVYWANTLNELARYQQGREPNAQVGALDDLFLKQLSSMTYANCRAALAAYRSPDPGNDLFSARRVVLEQKVGLRCKDQRQAEAFETWRGFATRFNRELAGRYPFGPLVARDAPLGTVKRFFADYAGERARLEKALEDIPVEYLEAANGFLARLDAVNAFFGSNLTAGDVSQPLQLDMTFRAQAADSPGSEQLIGWTLTSAERSAGHPNRAATLPWAYGQMLVLALQWADRSQWRPLPDARQDDLQVEGQTASFVALGEWALLRLIATHAPRGVLTRDAADPTRLLLEFNVATANAGQPPGRAEVQSMRAYLGLKLTGQDPKTRAAVALTLPEAFPQRAPLLQ</sequence>
<evidence type="ECO:0000256" key="1">
    <source>
        <dbReference type="SAM" id="Phobius"/>
    </source>
</evidence>
<evidence type="ECO:0000313" key="4">
    <source>
        <dbReference type="Proteomes" id="UP001061302"/>
    </source>
</evidence>
<accession>A0ABY6DTA4</accession>
<reference evidence="3" key="1">
    <citation type="submission" date="2022-10" db="EMBL/GenBank/DDBJ databases">
        <title>Chitiniphilus purpureus sp. nov., a novel chitin-degrading bacterium isolated from crawfish pond sediment.</title>
        <authorList>
            <person name="Li K."/>
        </authorList>
    </citation>
    <scope>NUCLEOTIDE SEQUENCE</scope>
    <source>
        <strain evidence="3">CD1</strain>
    </source>
</reference>
<dbReference type="InterPro" id="IPR053156">
    <property type="entry name" value="T6SS_TssM-like"/>
</dbReference>
<dbReference type="Gene3D" id="3.40.50.300">
    <property type="entry name" value="P-loop containing nucleotide triphosphate hydrolases"/>
    <property type="match status" value="1"/>
</dbReference>
<feature type="domain" description="Type VI secretion system component TssM1 N-terminal" evidence="2">
    <location>
        <begin position="136"/>
        <end position="369"/>
    </location>
</feature>